<protein>
    <submittedName>
        <fullName evidence="1">Uncharacterized protein</fullName>
    </submittedName>
</protein>
<name>A0A0C2BNF8_9BURK</name>
<dbReference type="RefSeq" id="WP_040040388.1">
    <property type="nucleotide sequence ID" value="NZ_JWJG01000028.1"/>
</dbReference>
<evidence type="ECO:0000313" key="2">
    <source>
        <dbReference type="Proteomes" id="UP000031572"/>
    </source>
</evidence>
<accession>A0A0C2BNF8</accession>
<sequence length="108" mass="11556">MCNEESRKGCQRGVYIWRAAAEAATRCALPGALPVYCDVPDFALFWSDGVVVVSVDGVALDPLPDVLGVFVPEVPLLPLEPEESVPGMVLPVPDVLGELLDDELPLLL</sequence>
<keyword evidence="2" id="KW-1185">Reference proteome</keyword>
<gene>
    <name evidence="1" type="ORF">TSA66_13345</name>
</gene>
<dbReference type="EMBL" id="JWJG01000028">
    <property type="protein sequence ID" value="KIF81564.1"/>
    <property type="molecule type" value="Genomic_DNA"/>
</dbReference>
<organism evidence="1 2">
    <name type="scientific">Noviherbaspirillum autotrophicum</name>
    <dbReference type="NCBI Taxonomy" id="709839"/>
    <lineage>
        <taxon>Bacteria</taxon>
        <taxon>Pseudomonadati</taxon>
        <taxon>Pseudomonadota</taxon>
        <taxon>Betaproteobacteria</taxon>
        <taxon>Burkholderiales</taxon>
        <taxon>Oxalobacteraceae</taxon>
        <taxon>Noviherbaspirillum</taxon>
    </lineage>
</organism>
<comment type="caution">
    <text evidence="1">The sequence shown here is derived from an EMBL/GenBank/DDBJ whole genome shotgun (WGS) entry which is preliminary data.</text>
</comment>
<dbReference type="AlphaFoldDB" id="A0A0C2BNF8"/>
<proteinExistence type="predicted"/>
<dbReference type="Proteomes" id="UP000031572">
    <property type="component" value="Unassembled WGS sequence"/>
</dbReference>
<evidence type="ECO:0000313" key="1">
    <source>
        <dbReference type="EMBL" id="KIF81564.1"/>
    </source>
</evidence>
<reference evidence="1 2" key="1">
    <citation type="submission" date="2014-12" db="EMBL/GenBank/DDBJ databases">
        <title>Denitrispirillum autotrophicum gen. nov., sp. nov., Denitrifying, Facultatively Autotrophic Bacteria Isolated from Rice Paddy Soil.</title>
        <authorList>
            <person name="Ishii S."/>
            <person name="Ashida N."/>
            <person name="Ohno H."/>
            <person name="Otsuka S."/>
            <person name="Yokota A."/>
            <person name="Senoo K."/>
        </authorList>
    </citation>
    <scope>NUCLEOTIDE SEQUENCE [LARGE SCALE GENOMIC DNA]</scope>
    <source>
        <strain evidence="1 2">TSA66</strain>
    </source>
</reference>